<dbReference type="InterPro" id="IPR036291">
    <property type="entry name" value="NAD(P)-bd_dom_sf"/>
</dbReference>
<accession>R7ZPM9</accession>
<evidence type="ECO:0000256" key="2">
    <source>
        <dbReference type="ARBA" id="ARBA00023002"/>
    </source>
</evidence>
<dbReference type="Gene3D" id="3.40.50.720">
    <property type="entry name" value="NAD(P)-binding Rossmann-like Domain"/>
    <property type="match status" value="1"/>
</dbReference>
<gene>
    <name evidence="4" type="ORF">ADIS_3501</name>
</gene>
<dbReference type="STRING" id="1232681.ADIS_3501"/>
<name>R7ZPM9_9BACT</name>
<comment type="caution">
    <text evidence="4">The sequence shown here is derived from an EMBL/GenBank/DDBJ whole genome shotgun (WGS) entry which is preliminary data.</text>
</comment>
<dbReference type="PIRSF" id="PIRSF000126">
    <property type="entry name" value="11-beta-HSD1"/>
    <property type="match status" value="1"/>
</dbReference>
<evidence type="ECO:0000313" key="5">
    <source>
        <dbReference type="Proteomes" id="UP000013909"/>
    </source>
</evidence>
<reference evidence="4 5" key="1">
    <citation type="submission" date="2013-02" db="EMBL/GenBank/DDBJ databases">
        <title>A novel strain isolated from Lonar lake, Maharashtra, India.</title>
        <authorList>
            <person name="Singh A."/>
        </authorList>
    </citation>
    <scope>NUCLEOTIDE SEQUENCE [LARGE SCALE GENOMIC DNA]</scope>
    <source>
        <strain evidence="4 5">AK24</strain>
    </source>
</reference>
<evidence type="ECO:0000256" key="1">
    <source>
        <dbReference type="ARBA" id="ARBA00006484"/>
    </source>
</evidence>
<dbReference type="GO" id="GO:0016491">
    <property type="term" value="F:oxidoreductase activity"/>
    <property type="evidence" value="ECO:0007669"/>
    <property type="project" value="UniProtKB-KW"/>
</dbReference>
<dbReference type="PANTHER" id="PTHR44196:SF2">
    <property type="entry name" value="SHORT-CHAIN DEHYDROGENASE-RELATED"/>
    <property type="match status" value="1"/>
</dbReference>
<sequence>MNKYILITGASSGIGYEMAQLLAAQKFNLILVARSLRILQKMQLELSAQFNIEVKYFQVDLSDLEATQELYNIIKVQELQVSHLVNNAGFGDYGSFLDTSLEKELNMISLNISSLMMLTKLFAQDMAARKSGRIMNVASLLSFIPFPYYSVYSASKAFVLAFSETIAAELEDSGVVVTTLCPGTVETPFHTPEMRKTNAMSSNKPVPAKDVAEAGVKLLLHGKGKKVVGFNNWFISNLPRVTPSAIMMKIKKNLASPKS</sequence>
<dbReference type="RefSeq" id="WP_010855633.1">
    <property type="nucleotide sequence ID" value="NZ_AQHR01000089.1"/>
</dbReference>
<proteinExistence type="inferred from homology"/>
<dbReference type="InterPro" id="IPR020904">
    <property type="entry name" value="Sc_DH/Rdtase_CS"/>
</dbReference>
<protein>
    <submittedName>
        <fullName evidence="4">Short-chain dehydrogenase/reductase SDR</fullName>
    </submittedName>
</protein>
<dbReference type="Proteomes" id="UP000013909">
    <property type="component" value="Unassembled WGS sequence"/>
</dbReference>
<dbReference type="PRINTS" id="PR00080">
    <property type="entry name" value="SDRFAMILY"/>
</dbReference>
<dbReference type="PROSITE" id="PS00061">
    <property type="entry name" value="ADH_SHORT"/>
    <property type="match status" value="1"/>
</dbReference>
<dbReference type="CDD" id="cd05233">
    <property type="entry name" value="SDR_c"/>
    <property type="match status" value="1"/>
</dbReference>
<dbReference type="GO" id="GO:0016020">
    <property type="term" value="C:membrane"/>
    <property type="evidence" value="ECO:0007669"/>
    <property type="project" value="TreeGrafter"/>
</dbReference>
<dbReference type="PANTHER" id="PTHR44196">
    <property type="entry name" value="DEHYDROGENASE/REDUCTASE SDR FAMILY MEMBER 7B"/>
    <property type="match status" value="1"/>
</dbReference>
<keyword evidence="2" id="KW-0560">Oxidoreductase</keyword>
<dbReference type="Pfam" id="PF00106">
    <property type="entry name" value="adh_short"/>
    <property type="match status" value="1"/>
</dbReference>
<comment type="similarity">
    <text evidence="1 3">Belongs to the short-chain dehydrogenases/reductases (SDR) family.</text>
</comment>
<dbReference type="SUPFAM" id="SSF51735">
    <property type="entry name" value="NAD(P)-binding Rossmann-fold domains"/>
    <property type="match status" value="1"/>
</dbReference>
<organism evidence="4 5">
    <name type="scientific">Lunatimonas lonarensis</name>
    <dbReference type="NCBI Taxonomy" id="1232681"/>
    <lineage>
        <taxon>Bacteria</taxon>
        <taxon>Pseudomonadati</taxon>
        <taxon>Bacteroidota</taxon>
        <taxon>Cytophagia</taxon>
        <taxon>Cytophagales</taxon>
        <taxon>Cyclobacteriaceae</taxon>
    </lineage>
</organism>
<dbReference type="AlphaFoldDB" id="R7ZPM9"/>
<dbReference type="OrthoDB" id="9808814at2"/>
<keyword evidence="5" id="KW-1185">Reference proteome</keyword>
<dbReference type="EMBL" id="AQHR01000089">
    <property type="protein sequence ID" value="EON76023.1"/>
    <property type="molecule type" value="Genomic_DNA"/>
</dbReference>
<evidence type="ECO:0000256" key="3">
    <source>
        <dbReference type="RuleBase" id="RU000363"/>
    </source>
</evidence>
<evidence type="ECO:0000313" key="4">
    <source>
        <dbReference type="EMBL" id="EON76023.1"/>
    </source>
</evidence>
<dbReference type="InterPro" id="IPR002347">
    <property type="entry name" value="SDR_fam"/>
</dbReference>
<dbReference type="PRINTS" id="PR00081">
    <property type="entry name" value="GDHRDH"/>
</dbReference>
<dbReference type="PATRIC" id="fig|1288963.3.peg.3492"/>